<evidence type="ECO:0000313" key="2">
    <source>
        <dbReference type="EMBL" id="TLU70551.1"/>
    </source>
</evidence>
<comment type="caution">
    <text evidence="2">The sequence shown here is derived from an EMBL/GenBank/DDBJ whole genome shotgun (WGS) entry which is preliminary data.</text>
</comment>
<evidence type="ECO:0000313" key="3">
    <source>
        <dbReference type="Proteomes" id="UP000305654"/>
    </source>
</evidence>
<proteinExistence type="predicted"/>
<dbReference type="Proteomes" id="UP000305654">
    <property type="component" value="Unassembled WGS sequence"/>
</dbReference>
<dbReference type="EMBL" id="VCDI01000015">
    <property type="protein sequence ID" value="TLU70551.1"/>
    <property type="molecule type" value="Genomic_DNA"/>
</dbReference>
<gene>
    <name evidence="2" type="ORF">FE263_21510</name>
</gene>
<dbReference type="AlphaFoldDB" id="A0A5R9J4K8"/>
<protein>
    <submittedName>
        <fullName evidence="2">Uncharacterized protein</fullName>
    </submittedName>
</protein>
<name>A0A5R9J4K8_9PROT</name>
<sequence>MAAQSFTVELTEDQARIVPEIAEAHGIKPDAVLIEAIGHGLAMIVAGVNEDELVEPWDRPEPNPPKRKQRGKMPSLTGGKGDSDMGGDIPF</sequence>
<dbReference type="RefSeq" id="WP_138328098.1">
    <property type="nucleotide sequence ID" value="NZ_VCDI01000015.1"/>
</dbReference>
<keyword evidence="3" id="KW-1185">Reference proteome</keyword>
<accession>A0A5R9J4K8</accession>
<reference evidence="2 3" key="1">
    <citation type="submission" date="2019-05" db="EMBL/GenBank/DDBJ databases">
        <authorList>
            <person name="Pankratov T."/>
            <person name="Grouzdev D."/>
        </authorList>
    </citation>
    <scope>NUCLEOTIDE SEQUENCE [LARGE SCALE GENOMIC DNA]</scope>
    <source>
        <strain evidence="2 3">KEBCLARHB70R</strain>
    </source>
</reference>
<feature type="region of interest" description="Disordered" evidence="1">
    <location>
        <begin position="53"/>
        <end position="91"/>
    </location>
</feature>
<evidence type="ECO:0000256" key="1">
    <source>
        <dbReference type="SAM" id="MobiDB-lite"/>
    </source>
</evidence>
<organism evidence="2 3">
    <name type="scientific">Lichenicoccus roseus</name>
    <dbReference type="NCBI Taxonomy" id="2683649"/>
    <lineage>
        <taxon>Bacteria</taxon>
        <taxon>Pseudomonadati</taxon>
        <taxon>Pseudomonadota</taxon>
        <taxon>Alphaproteobacteria</taxon>
        <taxon>Acetobacterales</taxon>
        <taxon>Acetobacteraceae</taxon>
        <taxon>Lichenicoccus</taxon>
    </lineage>
</organism>